<evidence type="ECO:0000259" key="3">
    <source>
        <dbReference type="Pfam" id="PF17806"/>
    </source>
</evidence>
<dbReference type="InterPro" id="IPR041117">
    <property type="entry name" value="SoxA_A3"/>
</dbReference>
<dbReference type="Proteomes" id="UP000052068">
    <property type="component" value="Unassembled WGS sequence"/>
</dbReference>
<evidence type="ECO:0000313" key="5">
    <source>
        <dbReference type="Proteomes" id="UP000052068"/>
    </source>
</evidence>
<feature type="domain" description="FAD/NAD(P)-binding" evidence="2">
    <location>
        <begin position="9"/>
        <end position="309"/>
    </location>
</feature>
<name>A0ABR5CLQ8_9HYPH</name>
<accession>A0ABR5CLQ8</accession>
<dbReference type="Gene3D" id="3.50.50.60">
    <property type="entry name" value="FAD/NAD(P)-binding domain"/>
    <property type="match status" value="2"/>
</dbReference>
<feature type="domain" description="SoxA A3" evidence="3">
    <location>
        <begin position="382"/>
        <end position="453"/>
    </location>
</feature>
<dbReference type="InterPro" id="IPR041854">
    <property type="entry name" value="BFD-like_2Fe2S-bd_dom_sf"/>
</dbReference>
<dbReference type="InterPro" id="IPR036188">
    <property type="entry name" value="FAD/NAD-bd_sf"/>
</dbReference>
<dbReference type="InterPro" id="IPR051691">
    <property type="entry name" value="Metab_Enz_Cyan_OpOx_G3PDH"/>
</dbReference>
<dbReference type="CDD" id="cd19946">
    <property type="entry name" value="GlpA-like_Fer2_BFD-like"/>
    <property type="match status" value="1"/>
</dbReference>
<proteinExistence type="predicted"/>
<dbReference type="SUPFAM" id="SSF51905">
    <property type="entry name" value="FAD/NAD(P)-binding domain"/>
    <property type="match status" value="1"/>
</dbReference>
<reference evidence="4 5" key="1">
    <citation type="submission" date="2015-03" db="EMBL/GenBank/DDBJ databases">
        <title>Draft Genome Sequences of Agrobacterium nepotum Strain 39/7T (= CFBP 7436T = LMG 26435T) and Agrobacterium sp. Strain KFB 330 (= CFBP 8308 = LMG 28674).</title>
        <authorList>
            <person name="Kuzmanovic N."/>
            <person name="Pulawska J."/>
            <person name="Obradovic A."/>
        </authorList>
    </citation>
    <scope>NUCLEOTIDE SEQUENCE [LARGE SCALE GENOMIC DNA]</scope>
    <source>
        <strain evidence="4 5">39/7</strain>
    </source>
</reference>
<evidence type="ECO:0000256" key="1">
    <source>
        <dbReference type="ARBA" id="ARBA00023002"/>
    </source>
</evidence>
<dbReference type="PIRSF" id="PIRSF037495">
    <property type="entry name" value="Opine_OX_OoxA/HcnB"/>
    <property type="match status" value="1"/>
</dbReference>
<dbReference type="Gene3D" id="1.10.10.1100">
    <property type="entry name" value="BFD-like [2Fe-2S]-binding domain"/>
    <property type="match status" value="1"/>
</dbReference>
<dbReference type="PRINTS" id="PR00411">
    <property type="entry name" value="PNDRDTASEI"/>
</dbReference>
<sequence length="457" mass="48571">MRMSNDVVDLVVIGCGPAGMAAACEARSLGLSVTLLDEQAALGGQIYRRIEDAPADIVNILGKDYAAGQTLAAEFRHSGTHYVGSAVVWNVTPHGVVDYVSNGKAAEVAGKYVLLASGAMERPFPIKGWTLPGVMGAGAGQIMLKGSGALPSDPVVLAGCGPLLYLLAWQYLRAGVKIEALVDTTSRSAYARAIPHLVGALRGWRDLLKGIKLISAIRRRSVRVYSGAQNLEIIGATHAEGLQFQHAGQQVRVPASLVLLHQGVVPNTQLTWSTGAEHRWDDHQLCWLPVTDGAGRLGETSIYVAGDSKGIVGANASAVQGRLAALAIAAQLGFSRGAAERVLALKNELARFTHIRPFLDSLYRPRDENRIPPDEVLVCRCEEVSAGQIRGYVKLGCTGPNQTKAFGRCGMGPCQGRLCGLTVTEVIAEARGVEPSQVGYYRIRPPIKPILLGDFTG</sequence>
<dbReference type="PANTHER" id="PTHR42949">
    <property type="entry name" value="ANAEROBIC GLYCEROL-3-PHOSPHATE DEHYDROGENASE SUBUNIT B"/>
    <property type="match status" value="1"/>
</dbReference>
<evidence type="ECO:0000259" key="2">
    <source>
        <dbReference type="Pfam" id="PF07992"/>
    </source>
</evidence>
<dbReference type="EMBL" id="JWJH01000024">
    <property type="protein sequence ID" value="KJF65741.1"/>
    <property type="molecule type" value="Genomic_DNA"/>
</dbReference>
<dbReference type="PRINTS" id="PR00368">
    <property type="entry name" value="FADPNR"/>
</dbReference>
<dbReference type="InterPro" id="IPR017224">
    <property type="entry name" value="Opine_Oxase_asu/HCN_bsu"/>
</dbReference>
<dbReference type="PROSITE" id="PS51257">
    <property type="entry name" value="PROKAR_LIPOPROTEIN"/>
    <property type="match status" value="1"/>
</dbReference>
<keyword evidence="1" id="KW-0560">Oxidoreductase</keyword>
<protein>
    <submittedName>
        <fullName evidence="4">(2Fe-2S)-binding protein</fullName>
    </submittedName>
</protein>
<evidence type="ECO:0000313" key="4">
    <source>
        <dbReference type="EMBL" id="KJF65741.1"/>
    </source>
</evidence>
<dbReference type="Pfam" id="PF17806">
    <property type="entry name" value="SO_alpha_A3"/>
    <property type="match status" value="1"/>
</dbReference>
<comment type="caution">
    <text evidence="4">The sequence shown here is derived from an EMBL/GenBank/DDBJ whole genome shotgun (WGS) entry which is preliminary data.</text>
</comment>
<dbReference type="Pfam" id="PF07992">
    <property type="entry name" value="Pyr_redox_2"/>
    <property type="match status" value="1"/>
</dbReference>
<organism evidence="4 5">
    <name type="scientific">Rhizobium nepotum 39/7</name>
    <dbReference type="NCBI Taxonomy" id="1368418"/>
    <lineage>
        <taxon>Bacteria</taxon>
        <taxon>Pseudomonadati</taxon>
        <taxon>Pseudomonadota</taxon>
        <taxon>Alphaproteobacteria</taxon>
        <taxon>Hyphomicrobiales</taxon>
        <taxon>Rhizobiaceae</taxon>
        <taxon>Rhizobium/Agrobacterium group</taxon>
        <taxon>Rhizobium</taxon>
    </lineage>
</organism>
<dbReference type="InterPro" id="IPR023753">
    <property type="entry name" value="FAD/NAD-binding_dom"/>
</dbReference>
<dbReference type="PANTHER" id="PTHR42949:SF3">
    <property type="entry name" value="ANAEROBIC GLYCEROL-3-PHOSPHATE DEHYDROGENASE SUBUNIT B"/>
    <property type="match status" value="1"/>
</dbReference>
<keyword evidence="5" id="KW-1185">Reference proteome</keyword>
<gene>
    <name evidence="4" type="ORF">RS75_21355</name>
</gene>